<dbReference type="PROSITE" id="PS51898">
    <property type="entry name" value="TYR_RECOMBINASE"/>
    <property type="match status" value="1"/>
</dbReference>
<dbReference type="InterPro" id="IPR050090">
    <property type="entry name" value="Tyrosine_recombinase_XerCD"/>
</dbReference>
<dbReference type="InterPro" id="IPR023009">
    <property type="entry name" value="Tyrosine_recombinase_XerC/XerD"/>
</dbReference>
<dbReference type="HAMAP" id="MF_01808">
    <property type="entry name" value="Recomb_XerC_XerD"/>
    <property type="match status" value="1"/>
</dbReference>
<proteinExistence type="inferred from homology"/>
<dbReference type="Pfam" id="PF00589">
    <property type="entry name" value="Phage_integrase"/>
    <property type="match status" value="1"/>
</dbReference>
<dbReference type="InterPro" id="IPR002104">
    <property type="entry name" value="Integrase_catalytic"/>
</dbReference>
<feature type="active site" evidence="9">
    <location>
        <position position="262"/>
    </location>
</feature>
<comment type="subcellular location">
    <subcellularLocation>
        <location evidence="1 9">Cytoplasm</location>
    </subcellularLocation>
</comment>
<feature type="active site" evidence="9">
    <location>
        <position position="165"/>
    </location>
</feature>
<keyword evidence="3 9" id="KW-0132">Cell division</keyword>
<keyword evidence="13" id="KW-1185">Reference proteome</keyword>
<comment type="similarity">
    <text evidence="9">Belongs to the 'phage' integrase family. XerC subfamily.</text>
</comment>
<evidence type="ECO:0000259" key="10">
    <source>
        <dbReference type="PROSITE" id="PS51898"/>
    </source>
</evidence>
<feature type="active site" evidence="9">
    <location>
        <position position="189"/>
    </location>
</feature>
<gene>
    <name evidence="9" type="primary">xerC</name>
    <name evidence="12" type="ORF">PQO03_16940</name>
</gene>
<evidence type="ECO:0000256" key="4">
    <source>
        <dbReference type="ARBA" id="ARBA00022829"/>
    </source>
</evidence>
<dbReference type="PANTHER" id="PTHR30349">
    <property type="entry name" value="PHAGE INTEGRASE-RELATED"/>
    <property type="match status" value="1"/>
</dbReference>
<dbReference type="PROSITE" id="PS51900">
    <property type="entry name" value="CB"/>
    <property type="match status" value="1"/>
</dbReference>
<name>A0ABY7VUF0_9BACT</name>
<feature type="active site" evidence="9">
    <location>
        <position position="265"/>
    </location>
</feature>
<dbReference type="EMBL" id="CP117812">
    <property type="protein sequence ID" value="WDE97516.1"/>
    <property type="molecule type" value="Genomic_DNA"/>
</dbReference>
<dbReference type="InterPro" id="IPR013762">
    <property type="entry name" value="Integrase-like_cat_sf"/>
</dbReference>
<feature type="domain" description="Core-binding (CB)" evidence="11">
    <location>
        <begin position="4"/>
        <end position="95"/>
    </location>
</feature>
<sequence>MDLPFKDKALLAFFKYLKSEKNFSIHTQKAYFFDILEFIIHNWDEDAVEATNLDWSKIDKNSAKNYIYTLQQSTIAKNTLLRKLSSLRSLYHFFQKEELQSINPFVDIKAAKKDKTLPLILSREDISSLLKAPTEYWSQQKGKNNDFLASRDTAIFEIIYSGGLRIQEALDLTFEQINLEESTLKILGKGKKQRIAYLGEPAKKALSAYFDCRKNAELFWASPREAVFINLKDHKVISARSVQRNLKTYLNHCQLPPDITPHKLRHSFATHLLDAGADLRSVQELLGHENLSTTQIYTHISADRLLEAYDNAHPHAQS</sequence>
<keyword evidence="5 9" id="KW-0229">DNA integration</keyword>
<keyword evidence="4 9" id="KW-0159">Chromosome partition</keyword>
<dbReference type="InterPro" id="IPR010998">
    <property type="entry name" value="Integrase_recombinase_N"/>
</dbReference>
<evidence type="ECO:0000256" key="7">
    <source>
        <dbReference type="ARBA" id="ARBA00023172"/>
    </source>
</evidence>
<dbReference type="PANTHER" id="PTHR30349:SF41">
    <property type="entry name" value="INTEGRASE_RECOMBINASE PROTEIN MJ0367-RELATED"/>
    <property type="match status" value="1"/>
</dbReference>
<dbReference type="SUPFAM" id="SSF56349">
    <property type="entry name" value="DNA breaking-rejoining enzymes"/>
    <property type="match status" value="1"/>
</dbReference>
<dbReference type="InterPro" id="IPR004107">
    <property type="entry name" value="Integrase_SAM-like_N"/>
</dbReference>
<evidence type="ECO:0000256" key="9">
    <source>
        <dbReference type="HAMAP-Rule" id="MF_01808"/>
    </source>
</evidence>
<dbReference type="InterPro" id="IPR044068">
    <property type="entry name" value="CB"/>
</dbReference>
<feature type="active site" evidence="9">
    <location>
        <position position="288"/>
    </location>
</feature>
<organism evidence="12 13">
    <name type="scientific">Lentisphaera profundi</name>
    <dbReference type="NCBI Taxonomy" id="1658616"/>
    <lineage>
        <taxon>Bacteria</taxon>
        <taxon>Pseudomonadati</taxon>
        <taxon>Lentisphaerota</taxon>
        <taxon>Lentisphaeria</taxon>
        <taxon>Lentisphaerales</taxon>
        <taxon>Lentisphaeraceae</taxon>
        <taxon>Lentisphaera</taxon>
    </lineage>
</organism>
<reference evidence="12 13" key="1">
    <citation type="submission" date="2023-02" db="EMBL/GenBank/DDBJ databases">
        <title>Genome sequence of Lentisphaera profundi SAORIC-696.</title>
        <authorList>
            <person name="Kim e."/>
            <person name="Cho J.-C."/>
            <person name="Choi A."/>
            <person name="Kang I."/>
        </authorList>
    </citation>
    <scope>NUCLEOTIDE SEQUENCE [LARGE SCALE GENOMIC DNA]</scope>
    <source>
        <strain evidence="12 13">SAORIC-696</strain>
    </source>
</reference>
<dbReference type="Gene3D" id="1.10.443.10">
    <property type="entry name" value="Intergrase catalytic core"/>
    <property type="match status" value="1"/>
</dbReference>
<evidence type="ECO:0000256" key="3">
    <source>
        <dbReference type="ARBA" id="ARBA00022618"/>
    </source>
</evidence>
<dbReference type="Gene3D" id="1.10.150.130">
    <property type="match status" value="1"/>
</dbReference>
<dbReference type="RefSeq" id="WP_274151952.1">
    <property type="nucleotide sequence ID" value="NZ_CP117812.1"/>
</dbReference>
<evidence type="ECO:0000313" key="13">
    <source>
        <dbReference type="Proteomes" id="UP001214250"/>
    </source>
</evidence>
<evidence type="ECO:0000313" key="12">
    <source>
        <dbReference type="EMBL" id="WDE97516.1"/>
    </source>
</evidence>
<comment type="function">
    <text evidence="9">Site-specific tyrosine recombinase, which acts by catalyzing the cutting and rejoining of the recombining DNA molecules. The XerC-XerD complex is essential to convert dimers of the bacterial chromosome into monomers to permit their segregation at cell division. It also contributes to the segregational stability of plasmids.</text>
</comment>
<comment type="subunit">
    <text evidence="9">Forms a cyclic heterotetrameric complex composed of two molecules of XerC and two molecules of XerD.</text>
</comment>
<keyword evidence="8 9" id="KW-0131">Cell cycle</keyword>
<dbReference type="Pfam" id="PF02899">
    <property type="entry name" value="Phage_int_SAM_1"/>
    <property type="match status" value="1"/>
</dbReference>
<evidence type="ECO:0000259" key="11">
    <source>
        <dbReference type="PROSITE" id="PS51900"/>
    </source>
</evidence>
<dbReference type="CDD" id="cd00798">
    <property type="entry name" value="INT_XerDC_C"/>
    <property type="match status" value="1"/>
</dbReference>
<evidence type="ECO:0000256" key="1">
    <source>
        <dbReference type="ARBA" id="ARBA00004496"/>
    </source>
</evidence>
<evidence type="ECO:0000256" key="5">
    <source>
        <dbReference type="ARBA" id="ARBA00022908"/>
    </source>
</evidence>
<dbReference type="Proteomes" id="UP001214250">
    <property type="component" value="Chromosome 2"/>
</dbReference>
<evidence type="ECO:0000256" key="2">
    <source>
        <dbReference type="ARBA" id="ARBA00022490"/>
    </source>
</evidence>
<keyword evidence="7 9" id="KW-0233">DNA recombination</keyword>
<evidence type="ECO:0000256" key="6">
    <source>
        <dbReference type="ARBA" id="ARBA00023125"/>
    </source>
</evidence>
<feature type="active site" description="O-(3'-phospho-DNA)-tyrosine intermediate" evidence="9">
    <location>
        <position position="297"/>
    </location>
</feature>
<keyword evidence="2 9" id="KW-0963">Cytoplasm</keyword>
<protein>
    <recommendedName>
        <fullName evidence="9">Tyrosine recombinase XerC</fullName>
    </recommendedName>
</protein>
<feature type="domain" description="Tyr recombinase" evidence="10">
    <location>
        <begin position="116"/>
        <end position="310"/>
    </location>
</feature>
<accession>A0ABY7VUF0</accession>
<dbReference type="InterPro" id="IPR011010">
    <property type="entry name" value="DNA_brk_join_enz"/>
</dbReference>
<keyword evidence="6 9" id="KW-0238">DNA-binding</keyword>
<evidence type="ECO:0000256" key="8">
    <source>
        <dbReference type="ARBA" id="ARBA00023306"/>
    </source>
</evidence>